<gene>
    <name evidence="2" type="ORF">ACERZ8_18505</name>
</gene>
<keyword evidence="1" id="KW-0812">Transmembrane</keyword>
<dbReference type="RefSeq" id="WP_407593635.1">
    <property type="nucleotide sequence ID" value="NZ_JBHDIY010000002.1"/>
</dbReference>
<reference evidence="2 3" key="1">
    <citation type="submission" date="2024-08" db="EMBL/GenBank/DDBJ databases">
        <title>Tateyamaria sp. nov., isolated from marine algae.</title>
        <authorList>
            <person name="Choi B.J."/>
            <person name="Kim J.M."/>
            <person name="Lee J.K."/>
            <person name="Choi D.G."/>
            <person name="Bayburt H."/>
            <person name="Baek J.H."/>
            <person name="Han D.M."/>
            <person name="Jeon C.O."/>
        </authorList>
    </citation>
    <scope>NUCLEOTIDE SEQUENCE [LARGE SCALE GENOMIC DNA]</scope>
    <source>
        <strain evidence="2 3">KMU-156</strain>
    </source>
</reference>
<sequence>MLDRIEQACARAGRRAALGTVSVLLIAVGIAFFTSALWIFLVATFGAQQAALMIGGGYFGLGLILLGVLMSGSSQSKSAKPMHAASHSQPNNAPPVVQAFLYGLQAGTQASSARKA</sequence>
<proteinExistence type="predicted"/>
<name>A0ABW8UXJ6_9RHOB</name>
<dbReference type="EMBL" id="JBHDIY010000002">
    <property type="protein sequence ID" value="MFL4471771.1"/>
    <property type="molecule type" value="Genomic_DNA"/>
</dbReference>
<dbReference type="Proteomes" id="UP001627408">
    <property type="component" value="Unassembled WGS sequence"/>
</dbReference>
<organism evidence="2 3">
    <name type="scientific">Tateyamaria armeniaca</name>
    <dbReference type="NCBI Taxonomy" id="2518930"/>
    <lineage>
        <taxon>Bacteria</taxon>
        <taxon>Pseudomonadati</taxon>
        <taxon>Pseudomonadota</taxon>
        <taxon>Alphaproteobacteria</taxon>
        <taxon>Rhodobacterales</taxon>
        <taxon>Roseobacteraceae</taxon>
        <taxon>Tateyamaria</taxon>
    </lineage>
</organism>
<feature type="transmembrane region" description="Helical" evidence="1">
    <location>
        <begin position="51"/>
        <end position="72"/>
    </location>
</feature>
<feature type="transmembrane region" description="Helical" evidence="1">
    <location>
        <begin position="21"/>
        <end position="45"/>
    </location>
</feature>
<evidence type="ECO:0000313" key="3">
    <source>
        <dbReference type="Proteomes" id="UP001627408"/>
    </source>
</evidence>
<evidence type="ECO:0000313" key="2">
    <source>
        <dbReference type="EMBL" id="MFL4471771.1"/>
    </source>
</evidence>
<keyword evidence="1" id="KW-0472">Membrane</keyword>
<comment type="caution">
    <text evidence="2">The sequence shown here is derived from an EMBL/GenBank/DDBJ whole genome shotgun (WGS) entry which is preliminary data.</text>
</comment>
<protein>
    <recommendedName>
        <fullName evidence="4">Phage holin family protein</fullName>
    </recommendedName>
</protein>
<keyword evidence="1" id="KW-1133">Transmembrane helix</keyword>
<evidence type="ECO:0008006" key="4">
    <source>
        <dbReference type="Google" id="ProtNLM"/>
    </source>
</evidence>
<accession>A0ABW8UXJ6</accession>
<evidence type="ECO:0000256" key="1">
    <source>
        <dbReference type="SAM" id="Phobius"/>
    </source>
</evidence>
<keyword evidence="3" id="KW-1185">Reference proteome</keyword>